<reference evidence="2" key="1">
    <citation type="submission" date="2017-02" db="UniProtKB">
        <authorList>
            <consortium name="WormBaseParasite"/>
        </authorList>
    </citation>
    <scope>IDENTIFICATION</scope>
</reference>
<dbReference type="STRING" id="174720.A0A0N5CHB3"/>
<organism evidence="1 2">
    <name type="scientific">Strongyloides papillosus</name>
    <name type="common">Intestinal threadworm</name>
    <dbReference type="NCBI Taxonomy" id="174720"/>
    <lineage>
        <taxon>Eukaryota</taxon>
        <taxon>Metazoa</taxon>
        <taxon>Ecdysozoa</taxon>
        <taxon>Nematoda</taxon>
        <taxon>Chromadorea</taxon>
        <taxon>Rhabditida</taxon>
        <taxon>Tylenchina</taxon>
        <taxon>Panagrolaimomorpha</taxon>
        <taxon>Strongyloidoidea</taxon>
        <taxon>Strongyloididae</taxon>
        <taxon>Strongyloides</taxon>
    </lineage>
</organism>
<sequence length="319" mass="36501">SQFEDEKTDEEKKKIKGCLVKISPMLKDEKVISCEINESQFQKPLNIKINNISVARNELVQEPKEVEAFESLKELQKVKYVLPENGVKPAVRFYGLGSLYSGKGIKTMGLQAYLPCTLTALGNAYEEYLSRAKKNGKLEEETGVNIPDTISHPFQQLPVDNIHYFVCEEFVFAVIKKSFSVIQNFANKLCYYVGKPSAIWNQFVNYEVRHYNSSVDKTLKESPYFTVFLRDPHHLGESESNDVQSSGEYVGKSLELMKTAYKIENQHSLFVRMKDKIEENMERNPTQIINADDPILVQVSISNKFEGLCENLLICEKKI</sequence>
<evidence type="ECO:0000313" key="2">
    <source>
        <dbReference type="WBParaSite" id="SPAL_0001723200.1"/>
    </source>
</evidence>
<proteinExistence type="predicted"/>
<accession>A0A0N5CHB3</accession>
<name>A0A0N5CHB3_STREA</name>
<dbReference type="Proteomes" id="UP000046392">
    <property type="component" value="Unplaced"/>
</dbReference>
<protein>
    <submittedName>
        <fullName evidence="2">TRUD domain-containing protein</fullName>
    </submittedName>
</protein>
<dbReference type="AlphaFoldDB" id="A0A0N5CHB3"/>
<evidence type="ECO:0000313" key="1">
    <source>
        <dbReference type="Proteomes" id="UP000046392"/>
    </source>
</evidence>
<dbReference type="WBParaSite" id="SPAL_0001723200.1">
    <property type="protein sequence ID" value="SPAL_0001723200.1"/>
    <property type="gene ID" value="SPAL_0001723200"/>
</dbReference>
<keyword evidence="1" id="KW-1185">Reference proteome</keyword>